<dbReference type="Proteomes" id="UP001140091">
    <property type="component" value="Unassembled WGS sequence"/>
</dbReference>
<reference evidence="2" key="1">
    <citation type="submission" date="2022-06" db="EMBL/GenBank/DDBJ databases">
        <title>Genome Sequence of Candolleomyces eurysporus.</title>
        <authorList>
            <person name="Buettner E."/>
        </authorList>
    </citation>
    <scope>NUCLEOTIDE SEQUENCE</scope>
    <source>
        <strain evidence="2">VTCC 930004</strain>
    </source>
</reference>
<feature type="non-terminal residue" evidence="2">
    <location>
        <position position="60"/>
    </location>
</feature>
<keyword evidence="3" id="KW-1185">Reference proteome</keyword>
<sequence>MERLVQLIKGEEPKVVSLDEEDDDDENVEADLHPLQGASSDKPKQEEEEEEDEDFRIEEI</sequence>
<feature type="compositionally biased region" description="Acidic residues" evidence="1">
    <location>
        <begin position="18"/>
        <end position="29"/>
    </location>
</feature>
<evidence type="ECO:0000256" key="1">
    <source>
        <dbReference type="SAM" id="MobiDB-lite"/>
    </source>
</evidence>
<name>A0A9W8J221_9AGAR</name>
<evidence type="ECO:0000313" key="2">
    <source>
        <dbReference type="EMBL" id="KAJ2925984.1"/>
    </source>
</evidence>
<proteinExistence type="predicted"/>
<evidence type="ECO:0000313" key="3">
    <source>
        <dbReference type="Proteomes" id="UP001140091"/>
    </source>
</evidence>
<feature type="region of interest" description="Disordered" evidence="1">
    <location>
        <begin position="1"/>
        <end position="60"/>
    </location>
</feature>
<comment type="caution">
    <text evidence="2">The sequence shown here is derived from an EMBL/GenBank/DDBJ whole genome shotgun (WGS) entry which is preliminary data.</text>
</comment>
<feature type="compositionally biased region" description="Basic and acidic residues" evidence="1">
    <location>
        <begin position="1"/>
        <end position="14"/>
    </location>
</feature>
<accession>A0A9W8J221</accession>
<dbReference type="AlphaFoldDB" id="A0A9W8J221"/>
<gene>
    <name evidence="2" type="ORF">H1R20_g11110</name>
</gene>
<protein>
    <submittedName>
        <fullName evidence="2">Uncharacterized protein</fullName>
    </submittedName>
</protein>
<organism evidence="2 3">
    <name type="scientific">Candolleomyces eurysporus</name>
    <dbReference type="NCBI Taxonomy" id="2828524"/>
    <lineage>
        <taxon>Eukaryota</taxon>
        <taxon>Fungi</taxon>
        <taxon>Dikarya</taxon>
        <taxon>Basidiomycota</taxon>
        <taxon>Agaricomycotina</taxon>
        <taxon>Agaricomycetes</taxon>
        <taxon>Agaricomycetidae</taxon>
        <taxon>Agaricales</taxon>
        <taxon>Agaricineae</taxon>
        <taxon>Psathyrellaceae</taxon>
        <taxon>Candolleomyces</taxon>
    </lineage>
</organism>
<dbReference type="EMBL" id="JANBPK010001092">
    <property type="protein sequence ID" value="KAJ2925984.1"/>
    <property type="molecule type" value="Genomic_DNA"/>
</dbReference>
<feature type="compositionally biased region" description="Acidic residues" evidence="1">
    <location>
        <begin position="46"/>
        <end position="60"/>
    </location>
</feature>